<evidence type="ECO:0000313" key="2">
    <source>
        <dbReference type="EMBL" id="CAE0833717.1"/>
    </source>
</evidence>
<protein>
    <recommendedName>
        <fullName evidence="3">Secreted protein</fullName>
    </recommendedName>
</protein>
<organism evidence="2">
    <name type="scientific">Eutreptiella gymnastica</name>
    <dbReference type="NCBI Taxonomy" id="73025"/>
    <lineage>
        <taxon>Eukaryota</taxon>
        <taxon>Discoba</taxon>
        <taxon>Euglenozoa</taxon>
        <taxon>Euglenida</taxon>
        <taxon>Spirocuta</taxon>
        <taxon>Euglenophyceae</taxon>
        <taxon>Eutreptiales</taxon>
        <taxon>Eutreptiaceae</taxon>
        <taxon>Eutreptiella</taxon>
    </lineage>
</organism>
<sequence length="99" mass="10883">MFFLFFGVCMSSAGVGVLLSPRPMGSGLMRPTHIPVHFNLTLHSDSPRLIACAQRPHRPMLWESTGACQKECIGIAANGKDNWGFFSLLAVRLRSSGHR</sequence>
<proteinExistence type="predicted"/>
<dbReference type="AlphaFoldDB" id="A0A7S4LJP3"/>
<dbReference type="EMBL" id="HBJA01131030">
    <property type="protein sequence ID" value="CAE0833717.1"/>
    <property type="molecule type" value="Transcribed_RNA"/>
</dbReference>
<name>A0A7S4LJP3_9EUGL</name>
<accession>A0A7S4LJP3</accession>
<evidence type="ECO:0000256" key="1">
    <source>
        <dbReference type="SAM" id="SignalP"/>
    </source>
</evidence>
<reference evidence="2" key="1">
    <citation type="submission" date="2021-01" db="EMBL/GenBank/DDBJ databases">
        <authorList>
            <person name="Corre E."/>
            <person name="Pelletier E."/>
            <person name="Niang G."/>
            <person name="Scheremetjew M."/>
            <person name="Finn R."/>
            <person name="Kale V."/>
            <person name="Holt S."/>
            <person name="Cochrane G."/>
            <person name="Meng A."/>
            <person name="Brown T."/>
            <person name="Cohen L."/>
        </authorList>
    </citation>
    <scope>NUCLEOTIDE SEQUENCE</scope>
    <source>
        <strain evidence="2">CCMP1594</strain>
    </source>
</reference>
<feature type="chain" id="PRO_5031522348" description="Secreted protein" evidence="1">
    <location>
        <begin position="17"/>
        <end position="99"/>
    </location>
</feature>
<feature type="signal peptide" evidence="1">
    <location>
        <begin position="1"/>
        <end position="16"/>
    </location>
</feature>
<keyword evidence="1" id="KW-0732">Signal</keyword>
<gene>
    <name evidence="2" type="ORF">EGYM00163_LOCUS45013</name>
</gene>
<evidence type="ECO:0008006" key="3">
    <source>
        <dbReference type="Google" id="ProtNLM"/>
    </source>
</evidence>